<feature type="compositionally biased region" description="Polar residues" evidence="3">
    <location>
        <begin position="327"/>
        <end position="342"/>
    </location>
</feature>
<feature type="region of interest" description="Disordered" evidence="3">
    <location>
        <begin position="84"/>
        <end position="110"/>
    </location>
</feature>
<evidence type="ECO:0000313" key="8">
    <source>
        <dbReference type="Proteomes" id="UP001310594"/>
    </source>
</evidence>
<dbReference type="CDD" id="cd09535">
    <property type="entry name" value="SAM_BOI-like_fungal"/>
    <property type="match status" value="1"/>
</dbReference>
<evidence type="ECO:0000256" key="1">
    <source>
        <dbReference type="ARBA" id="ARBA00022443"/>
    </source>
</evidence>
<sequence length="1028" mass="109994">MLPSRNGVQNTATPGSLLLVVHDFVARSQDELSLAKGDRIELIERDDDFGDGWFLGRHLGNGGTGLFPEVYTTPAPKGTLNAATTVQTRRVSEQPPKSSGSGSDSSTASPIQLRHLSGPAVQGRPASSVSQQSPLAQTTFRTSLPAVAPAVNARTQTFNADSPVMNETLSVINEHITDMNTPRSSFHNGNNRDTMGSVYSQALNRMSYIPGHETDEDETLHTEEEVMLWSPLRVAEYLEDQAVEKQHCEVFKDQDINGEVLLAMDQSSLFIKEFDLGSVGRRLKTWHKIKALQDEVRRSSPDASRSVVSDGYSTTAGAMADDASIMSEPNRNRSSTIGTQSFLPRGLEPRQSMDASRSNTLQTSSSFMSQQSAPSPTVSRATSSAMSPLPSMTSSSFSRPENTYRPSAQTIRQMQNARRHSSIDSTSSAGGVRNNGHRKQPSIDKKWQPGQAMSQVVNGKSGHSHTMSAESTVPEPSASPVELDRGYFSDNQSSSQARKPSLLTKKISSASATVSPMQSRANSFMFSNNRSGGQPASMSSLRERERDPVSPLVEAGASNHMVSAMNAVHSKFGGVRSATSPSLSSDPATTTTIQSPSNPVVTKLEYPNGNGNSLNAMVGTATATPSTTTPSPSSTQLSFFASQKQKITGLRSSSEAVTKMEKTSTDVPPTVAEEVKALASPTRTGSTTPSTETRSFDLQKSLDGQSRRTSTASGSKLAPQQPGLVPPPTSTKRARPKTKKATSAYTKGLEKTTPADQLKRGCDYSGWMKKKSGSLMSTWKPRLFILKGRRLSYYYGENDTEEKGLIDISFHRVLPAHNETLTGLHATVTGAAGSPTSPTHATHTQAEIDLKNNPPKPGDKSGDNAGLFIFKLVPPKSGLAKGVSFTKPTVHYFAVNSRQEGRLWMAALMKATIDRDDDGLVTTTYSQKTISLAKARARKERPPALQEEGMEGRAELGDGDGSDAGDKEQQGLGIGGLDGAASGVVTPASEKEVVVVPRVDEALASSPMPATVVQPRASDEKEVTLGAS</sequence>
<feature type="region of interest" description="Disordered" evidence="3">
    <location>
        <begin position="319"/>
        <end position="548"/>
    </location>
</feature>
<dbReference type="InterPro" id="IPR013761">
    <property type="entry name" value="SAM/pointed_sf"/>
</dbReference>
<dbReference type="PROSITE" id="PS50105">
    <property type="entry name" value="SAM_DOMAIN"/>
    <property type="match status" value="1"/>
</dbReference>
<feature type="domain" description="SAM" evidence="6">
    <location>
        <begin position="229"/>
        <end position="295"/>
    </location>
</feature>
<dbReference type="Pfam" id="PF00169">
    <property type="entry name" value="PH"/>
    <property type="match status" value="1"/>
</dbReference>
<dbReference type="InterPro" id="IPR011993">
    <property type="entry name" value="PH-like_dom_sf"/>
</dbReference>
<dbReference type="Pfam" id="PF14604">
    <property type="entry name" value="SH3_9"/>
    <property type="match status" value="1"/>
</dbReference>
<dbReference type="Gene3D" id="2.30.29.30">
    <property type="entry name" value="Pleckstrin-homology domain (PH domain)/Phosphotyrosine-binding domain (PTB)"/>
    <property type="match status" value="1"/>
</dbReference>
<dbReference type="SMART" id="SM00326">
    <property type="entry name" value="SH3"/>
    <property type="match status" value="1"/>
</dbReference>
<dbReference type="FunFam" id="1.10.150.50:FF:000082">
    <property type="entry name" value="Polarized growth protein boi2"/>
    <property type="match status" value="1"/>
</dbReference>
<dbReference type="PANTHER" id="PTHR12092:SF16">
    <property type="entry name" value="PH DOMAIN-CONTAINING PROTEIN"/>
    <property type="match status" value="1"/>
</dbReference>
<feature type="compositionally biased region" description="Low complexity" evidence="3">
    <location>
        <begin position="620"/>
        <end position="635"/>
    </location>
</feature>
<dbReference type="Pfam" id="PF07647">
    <property type="entry name" value="SAM_2"/>
    <property type="match status" value="1"/>
</dbReference>
<dbReference type="PROSITE" id="PS50002">
    <property type="entry name" value="SH3"/>
    <property type="match status" value="1"/>
</dbReference>
<feature type="compositionally biased region" description="Polar residues" evidence="3">
    <location>
        <begin position="489"/>
        <end position="498"/>
    </location>
</feature>
<dbReference type="SMART" id="SM00233">
    <property type="entry name" value="PH"/>
    <property type="match status" value="1"/>
</dbReference>
<dbReference type="Gene3D" id="1.10.150.50">
    <property type="entry name" value="Transcription Factor, Ets-1"/>
    <property type="match status" value="1"/>
</dbReference>
<dbReference type="SUPFAM" id="SSF50044">
    <property type="entry name" value="SH3-domain"/>
    <property type="match status" value="1"/>
</dbReference>
<feature type="region of interest" description="Disordered" evidence="3">
    <location>
        <begin position="574"/>
        <end position="637"/>
    </location>
</feature>
<feature type="compositionally biased region" description="Basic and acidic residues" evidence="3">
    <location>
        <begin position="1017"/>
        <end position="1028"/>
    </location>
</feature>
<dbReference type="SUPFAM" id="SSF47769">
    <property type="entry name" value="SAM/Pointed domain"/>
    <property type="match status" value="1"/>
</dbReference>
<feature type="domain" description="SH3" evidence="4">
    <location>
        <begin position="13"/>
        <end position="77"/>
    </location>
</feature>
<dbReference type="InterPro" id="IPR036028">
    <property type="entry name" value="SH3-like_dom_sf"/>
</dbReference>
<feature type="compositionally biased region" description="Low complexity" evidence="3">
    <location>
        <begin position="362"/>
        <end position="398"/>
    </location>
</feature>
<dbReference type="PANTHER" id="PTHR12092">
    <property type="entry name" value="PLECKSTRIN"/>
    <property type="match status" value="1"/>
</dbReference>
<dbReference type="InterPro" id="IPR001452">
    <property type="entry name" value="SH3_domain"/>
</dbReference>
<protein>
    <submittedName>
        <fullName evidence="7">Polar growth protein</fullName>
    </submittedName>
</protein>
<evidence type="ECO:0000256" key="3">
    <source>
        <dbReference type="SAM" id="MobiDB-lite"/>
    </source>
</evidence>
<feature type="compositionally biased region" description="Polar residues" evidence="3">
    <location>
        <begin position="696"/>
        <end position="714"/>
    </location>
</feature>
<evidence type="ECO:0000259" key="6">
    <source>
        <dbReference type="PROSITE" id="PS50105"/>
    </source>
</evidence>
<name>A0AAN8A2X4_9PEZI</name>
<dbReference type="EMBL" id="JAVRQU010000005">
    <property type="protein sequence ID" value="KAK5702674.1"/>
    <property type="molecule type" value="Genomic_DNA"/>
</dbReference>
<feature type="domain" description="PH" evidence="5">
    <location>
        <begin position="761"/>
        <end position="913"/>
    </location>
</feature>
<dbReference type="SUPFAM" id="SSF50729">
    <property type="entry name" value="PH domain-like"/>
    <property type="match status" value="1"/>
</dbReference>
<feature type="compositionally biased region" description="Polar residues" evidence="3">
    <location>
        <begin position="577"/>
        <end position="600"/>
    </location>
</feature>
<feature type="region of interest" description="Disordered" evidence="3">
    <location>
        <begin position="1004"/>
        <end position="1028"/>
    </location>
</feature>
<dbReference type="Proteomes" id="UP001310594">
    <property type="component" value="Unassembled WGS sequence"/>
</dbReference>
<evidence type="ECO:0000256" key="2">
    <source>
        <dbReference type="PROSITE-ProRule" id="PRU00192"/>
    </source>
</evidence>
<feature type="compositionally biased region" description="Low complexity" evidence="3">
    <location>
        <begin position="680"/>
        <end position="693"/>
    </location>
</feature>
<gene>
    <name evidence="7" type="primary">BOI2</name>
    <name evidence="7" type="ORF">LTR97_003620</name>
</gene>
<dbReference type="GO" id="GO:0030036">
    <property type="term" value="P:actin cytoskeleton organization"/>
    <property type="evidence" value="ECO:0007669"/>
    <property type="project" value="TreeGrafter"/>
</dbReference>
<keyword evidence="1 2" id="KW-0728">SH3 domain</keyword>
<feature type="compositionally biased region" description="Polar residues" evidence="3">
    <location>
        <begin position="399"/>
        <end position="416"/>
    </location>
</feature>
<evidence type="ECO:0000259" key="4">
    <source>
        <dbReference type="PROSITE" id="PS50002"/>
    </source>
</evidence>
<dbReference type="PROSITE" id="PS50003">
    <property type="entry name" value="PH_DOMAIN"/>
    <property type="match status" value="1"/>
</dbReference>
<dbReference type="InterPro" id="IPR001849">
    <property type="entry name" value="PH_domain"/>
</dbReference>
<organism evidence="7 8">
    <name type="scientific">Elasticomyces elasticus</name>
    <dbReference type="NCBI Taxonomy" id="574655"/>
    <lineage>
        <taxon>Eukaryota</taxon>
        <taxon>Fungi</taxon>
        <taxon>Dikarya</taxon>
        <taxon>Ascomycota</taxon>
        <taxon>Pezizomycotina</taxon>
        <taxon>Dothideomycetes</taxon>
        <taxon>Dothideomycetidae</taxon>
        <taxon>Mycosphaerellales</taxon>
        <taxon>Teratosphaeriaceae</taxon>
        <taxon>Elasticomyces</taxon>
    </lineage>
</organism>
<evidence type="ECO:0000259" key="5">
    <source>
        <dbReference type="PROSITE" id="PS50003"/>
    </source>
</evidence>
<proteinExistence type="predicted"/>
<dbReference type="AlphaFoldDB" id="A0AAN8A2X4"/>
<reference evidence="7" key="1">
    <citation type="submission" date="2023-08" db="EMBL/GenBank/DDBJ databases">
        <title>Black Yeasts Isolated from many extreme environments.</title>
        <authorList>
            <person name="Coleine C."/>
            <person name="Stajich J.E."/>
            <person name="Selbmann L."/>
        </authorList>
    </citation>
    <scope>NUCLEOTIDE SEQUENCE</scope>
    <source>
        <strain evidence="7">CCFEE 5810</strain>
    </source>
</reference>
<dbReference type="Gene3D" id="2.30.30.40">
    <property type="entry name" value="SH3 Domains"/>
    <property type="match status" value="1"/>
</dbReference>
<feature type="compositionally biased region" description="Polar residues" evidence="3">
    <location>
        <begin position="506"/>
        <end position="540"/>
    </location>
</feature>
<dbReference type="InterPro" id="IPR037370">
    <property type="entry name" value="Pleckstrin"/>
</dbReference>
<dbReference type="GO" id="GO:0005886">
    <property type="term" value="C:plasma membrane"/>
    <property type="evidence" value="ECO:0007669"/>
    <property type="project" value="TreeGrafter"/>
</dbReference>
<evidence type="ECO:0000313" key="7">
    <source>
        <dbReference type="EMBL" id="KAK5702674.1"/>
    </source>
</evidence>
<dbReference type="InterPro" id="IPR001660">
    <property type="entry name" value="SAM"/>
</dbReference>
<accession>A0AAN8A2X4</accession>
<feature type="region of interest" description="Disordered" evidence="3">
    <location>
        <begin position="933"/>
        <end position="989"/>
    </location>
</feature>
<feature type="region of interest" description="Disordered" evidence="3">
    <location>
        <begin position="649"/>
        <end position="761"/>
    </location>
</feature>
<comment type="caution">
    <text evidence="7">The sequence shown here is derived from an EMBL/GenBank/DDBJ whole genome shotgun (WGS) entry which is preliminary data.</text>
</comment>